<proteinExistence type="predicted"/>
<organism evidence="1 2">
    <name type="scientific">Deinococcus oregonensis</name>
    <dbReference type="NCBI Taxonomy" id="1805970"/>
    <lineage>
        <taxon>Bacteria</taxon>
        <taxon>Thermotogati</taxon>
        <taxon>Deinococcota</taxon>
        <taxon>Deinococci</taxon>
        <taxon>Deinococcales</taxon>
        <taxon>Deinococcaceae</taxon>
        <taxon>Deinococcus</taxon>
    </lineage>
</organism>
<gene>
    <name evidence="1" type="ORF">ACFFLM_19165</name>
</gene>
<sequence>MKYTVRYTSVGGPLTGLPIGAEVEISDKQEADHLLGLGLIEKVKPASVKPAPAAKAKEGKV</sequence>
<dbReference type="RefSeq" id="WP_380014159.1">
    <property type="nucleotide sequence ID" value="NZ_JBHLYR010000059.1"/>
</dbReference>
<comment type="caution">
    <text evidence="1">The sequence shown here is derived from an EMBL/GenBank/DDBJ whole genome shotgun (WGS) entry which is preliminary data.</text>
</comment>
<reference evidence="1 2" key="1">
    <citation type="submission" date="2024-09" db="EMBL/GenBank/DDBJ databases">
        <authorList>
            <person name="Sun Q."/>
            <person name="Mori K."/>
        </authorList>
    </citation>
    <scope>NUCLEOTIDE SEQUENCE [LARGE SCALE GENOMIC DNA]</scope>
    <source>
        <strain evidence="1 2">JCM 13503</strain>
    </source>
</reference>
<dbReference type="EMBL" id="JBHLYR010000059">
    <property type="protein sequence ID" value="MFB9994082.1"/>
    <property type="molecule type" value="Genomic_DNA"/>
</dbReference>
<accession>A0ABV6B2W0</accession>
<evidence type="ECO:0000313" key="2">
    <source>
        <dbReference type="Proteomes" id="UP001589733"/>
    </source>
</evidence>
<keyword evidence="2" id="KW-1185">Reference proteome</keyword>
<evidence type="ECO:0000313" key="1">
    <source>
        <dbReference type="EMBL" id="MFB9994082.1"/>
    </source>
</evidence>
<dbReference type="Proteomes" id="UP001589733">
    <property type="component" value="Unassembled WGS sequence"/>
</dbReference>
<name>A0ABV6B2W0_9DEIO</name>
<protein>
    <submittedName>
        <fullName evidence="1">Uncharacterized protein</fullName>
    </submittedName>
</protein>